<reference evidence="2 3" key="1">
    <citation type="journal article" date="2021" name="Commun. Biol.">
        <title>The genome of Shorea leprosula (Dipterocarpaceae) highlights the ecological relevance of drought in aseasonal tropical rainforests.</title>
        <authorList>
            <person name="Ng K.K.S."/>
            <person name="Kobayashi M.J."/>
            <person name="Fawcett J.A."/>
            <person name="Hatakeyama M."/>
            <person name="Paape T."/>
            <person name="Ng C.H."/>
            <person name="Ang C.C."/>
            <person name="Tnah L.H."/>
            <person name="Lee C.T."/>
            <person name="Nishiyama T."/>
            <person name="Sese J."/>
            <person name="O'Brien M.J."/>
            <person name="Copetti D."/>
            <person name="Mohd Noor M.I."/>
            <person name="Ong R.C."/>
            <person name="Putra M."/>
            <person name="Sireger I.Z."/>
            <person name="Indrioko S."/>
            <person name="Kosugi Y."/>
            <person name="Izuno A."/>
            <person name="Isagi Y."/>
            <person name="Lee S.L."/>
            <person name="Shimizu K.K."/>
        </authorList>
    </citation>
    <scope>NUCLEOTIDE SEQUENCE [LARGE SCALE GENOMIC DNA]</scope>
    <source>
        <strain evidence="2">214</strain>
    </source>
</reference>
<feature type="compositionally biased region" description="Low complexity" evidence="1">
    <location>
        <begin position="57"/>
        <end position="72"/>
    </location>
</feature>
<proteinExistence type="predicted"/>
<dbReference type="EMBL" id="BPVZ01000131">
    <property type="protein sequence ID" value="GKV38937.1"/>
    <property type="molecule type" value="Genomic_DNA"/>
</dbReference>
<sequence length="176" mass="19340">MNTEQTQMADRVKIEASDPVPKLENDTTHHQSDETRSSPSSSEAQQCDKNENDDGKGLLSSSGATSSLEGVSNSTAQLDVTKDIGVELEEDNGRERLKRHRVEVAGRIWIPEIWGQEEFLKDWADCSAFDASLVPSGIKSARAALVHEGRRASPGWFRIENRFYAAVGLQDAVADP</sequence>
<keyword evidence="3" id="KW-1185">Reference proteome</keyword>
<dbReference type="Proteomes" id="UP001054252">
    <property type="component" value="Unassembled WGS sequence"/>
</dbReference>
<feature type="region of interest" description="Disordered" evidence="1">
    <location>
        <begin position="1"/>
        <end position="83"/>
    </location>
</feature>
<dbReference type="AlphaFoldDB" id="A0AAV5LR28"/>
<evidence type="ECO:0000256" key="1">
    <source>
        <dbReference type="SAM" id="MobiDB-lite"/>
    </source>
</evidence>
<dbReference type="InterPro" id="IPR040374">
    <property type="entry name" value="BIC"/>
</dbReference>
<evidence type="ECO:0000313" key="3">
    <source>
        <dbReference type="Proteomes" id="UP001054252"/>
    </source>
</evidence>
<evidence type="ECO:0000313" key="2">
    <source>
        <dbReference type="EMBL" id="GKV38937.1"/>
    </source>
</evidence>
<comment type="caution">
    <text evidence="2">The sequence shown here is derived from an EMBL/GenBank/DDBJ whole genome shotgun (WGS) entry which is preliminary data.</text>
</comment>
<dbReference type="CDD" id="cd22645">
    <property type="entry name" value="BIC1_CID"/>
    <property type="match status" value="1"/>
</dbReference>
<dbReference type="PANTHER" id="PTHR34207">
    <property type="entry name" value="PROTEIN BIC1"/>
    <property type="match status" value="1"/>
</dbReference>
<accession>A0AAV5LR28</accession>
<dbReference type="PANTHER" id="PTHR34207:SF2">
    <property type="entry name" value="PROTEIN BIC1"/>
    <property type="match status" value="1"/>
</dbReference>
<dbReference type="GO" id="GO:0009785">
    <property type="term" value="P:blue light signaling pathway"/>
    <property type="evidence" value="ECO:0007669"/>
    <property type="project" value="InterPro"/>
</dbReference>
<feature type="compositionally biased region" description="Basic and acidic residues" evidence="1">
    <location>
        <begin position="46"/>
        <end position="56"/>
    </location>
</feature>
<protein>
    <submittedName>
        <fullName evidence="2">Uncharacterized protein</fullName>
    </submittedName>
</protein>
<gene>
    <name evidence="2" type="ORF">SLEP1_g46788</name>
</gene>
<feature type="compositionally biased region" description="Basic and acidic residues" evidence="1">
    <location>
        <begin position="10"/>
        <end position="36"/>
    </location>
</feature>
<name>A0AAV5LR28_9ROSI</name>
<organism evidence="2 3">
    <name type="scientific">Rubroshorea leprosula</name>
    <dbReference type="NCBI Taxonomy" id="152421"/>
    <lineage>
        <taxon>Eukaryota</taxon>
        <taxon>Viridiplantae</taxon>
        <taxon>Streptophyta</taxon>
        <taxon>Embryophyta</taxon>
        <taxon>Tracheophyta</taxon>
        <taxon>Spermatophyta</taxon>
        <taxon>Magnoliopsida</taxon>
        <taxon>eudicotyledons</taxon>
        <taxon>Gunneridae</taxon>
        <taxon>Pentapetalae</taxon>
        <taxon>rosids</taxon>
        <taxon>malvids</taxon>
        <taxon>Malvales</taxon>
        <taxon>Dipterocarpaceae</taxon>
        <taxon>Rubroshorea</taxon>
    </lineage>
</organism>